<evidence type="ECO:0000256" key="5">
    <source>
        <dbReference type="ARBA" id="ARBA00022692"/>
    </source>
</evidence>
<accession>A0A0K1XBR3</accession>
<reference evidence="10" key="2">
    <citation type="submission" date="2020-06" db="EMBL/GenBank/DDBJ databases">
        <authorList>
            <person name="Dong N."/>
        </authorList>
    </citation>
    <scope>NUCLEOTIDE SEQUENCE</scope>
    <source>
        <strain evidence="10">DF46-2-2</strain>
    </source>
</reference>
<proteinExistence type="inferred from homology"/>
<evidence type="ECO:0000256" key="3">
    <source>
        <dbReference type="ARBA" id="ARBA00022448"/>
    </source>
</evidence>
<comment type="similarity">
    <text evidence="2">Belongs to the EamA transporter family.</text>
</comment>
<keyword evidence="5 8" id="KW-0812">Transmembrane</keyword>
<feature type="transmembrane region" description="Helical" evidence="8">
    <location>
        <begin position="41"/>
        <end position="61"/>
    </location>
</feature>
<dbReference type="Proteomes" id="UP000063953">
    <property type="component" value="Chromosome"/>
</dbReference>
<feature type="transmembrane region" description="Helical" evidence="8">
    <location>
        <begin position="7"/>
        <end position="29"/>
    </location>
</feature>
<keyword evidence="7 8" id="KW-0472">Membrane</keyword>
<name>A0A0K1XBR3_9GAMM</name>
<dbReference type="Proteomes" id="UP001173465">
    <property type="component" value="Unassembled WGS sequence"/>
</dbReference>
<dbReference type="GO" id="GO:0005886">
    <property type="term" value="C:plasma membrane"/>
    <property type="evidence" value="ECO:0007669"/>
    <property type="project" value="UniProtKB-SubCell"/>
</dbReference>
<keyword evidence="4" id="KW-1003">Cell membrane</keyword>
<feature type="transmembrane region" description="Helical" evidence="8">
    <location>
        <begin position="238"/>
        <end position="260"/>
    </location>
</feature>
<dbReference type="SUPFAM" id="SSF103481">
    <property type="entry name" value="Multidrug resistance efflux transporter EmrE"/>
    <property type="match status" value="2"/>
</dbReference>
<evidence type="ECO:0000256" key="7">
    <source>
        <dbReference type="ARBA" id="ARBA00023136"/>
    </source>
</evidence>
<evidence type="ECO:0000256" key="1">
    <source>
        <dbReference type="ARBA" id="ARBA00004651"/>
    </source>
</evidence>
<evidence type="ECO:0000313" key="11">
    <source>
        <dbReference type="Proteomes" id="UP000063953"/>
    </source>
</evidence>
<dbReference type="InterPro" id="IPR004626">
    <property type="entry name" value="RarD"/>
</dbReference>
<evidence type="ECO:0000313" key="9">
    <source>
        <dbReference type="EMBL" id="AKX58830.1"/>
    </source>
</evidence>
<dbReference type="InterPro" id="IPR037185">
    <property type="entry name" value="EmrE-like"/>
</dbReference>
<dbReference type="EMBL" id="CP012365">
    <property type="protein sequence ID" value="AKX58830.1"/>
    <property type="molecule type" value="Genomic_DNA"/>
</dbReference>
<feature type="transmembrane region" description="Helical" evidence="8">
    <location>
        <begin position="73"/>
        <end position="94"/>
    </location>
</feature>
<feature type="transmembrane region" description="Helical" evidence="8">
    <location>
        <begin position="211"/>
        <end position="232"/>
    </location>
</feature>
<feature type="transmembrane region" description="Helical" evidence="8">
    <location>
        <begin position="177"/>
        <end position="199"/>
    </location>
</feature>
<keyword evidence="3" id="KW-0813">Transport</keyword>
<evidence type="ECO:0000313" key="10">
    <source>
        <dbReference type="EMBL" id="MDM1696645.1"/>
    </source>
</evidence>
<dbReference type="NCBIfam" id="TIGR00688">
    <property type="entry name" value="rarD"/>
    <property type="match status" value="1"/>
</dbReference>
<evidence type="ECO:0000256" key="2">
    <source>
        <dbReference type="ARBA" id="ARBA00007362"/>
    </source>
</evidence>
<keyword evidence="6 8" id="KW-1133">Transmembrane helix</keyword>
<organism evidence="9 11">
    <name type="scientific">Thiopseudomonas alkaliphila</name>
    <dbReference type="NCBI Taxonomy" id="1697053"/>
    <lineage>
        <taxon>Bacteria</taxon>
        <taxon>Pseudomonadati</taxon>
        <taxon>Pseudomonadota</taxon>
        <taxon>Gammaproteobacteria</taxon>
        <taxon>Pseudomonadales</taxon>
        <taxon>Pseudomonadaceae</taxon>
        <taxon>Thiopseudomonas</taxon>
    </lineage>
</organism>
<protein>
    <submittedName>
        <fullName evidence="9">Chemotaxis protein</fullName>
    </submittedName>
    <submittedName>
        <fullName evidence="10">EamA family transporter RarD</fullName>
    </submittedName>
</protein>
<comment type="subcellular location">
    <subcellularLocation>
        <location evidence="1">Cell membrane</location>
        <topology evidence="1">Multi-pass membrane protein</topology>
    </subcellularLocation>
</comment>
<keyword evidence="11" id="KW-1185">Reference proteome</keyword>
<evidence type="ECO:0000256" key="6">
    <source>
        <dbReference type="ARBA" id="ARBA00022989"/>
    </source>
</evidence>
<feature type="transmembrane region" description="Helical" evidence="8">
    <location>
        <begin position="272"/>
        <end position="290"/>
    </location>
</feature>
<dbReference type="STRING" id="1697053.AKN87_03915"/>
<reference evidence="9 11" key="1">
    <citation type="journal article" date="2015" name="Genome Announc.">
        <title>Genome Sequences of Oblitimonas alkaliphila gen. nov. sp. nov. (Proposed), a Novel Bacterium of the Pseudomonadaceae Family.</title>
        <authorList>
            <person name="Lauer A.C."/>
            <person name="Nicholson A.C."/>
            <person name="Humrighouse B.W."/>
            <person name="Emery B."/>
            <person name="Drobish A."/>
            <person name="Juieng P."/>
            <person name="Loparev V."/>
            <person name="McQuiston J.R."/>
        </authorList>
    </citation>
    <scope>NUCLEOTIDE SEQUENCE [LARGE SCALE GENOMIC DNA]</scope>
    <source>
        <strain evidence="9 11">E5571</strain>
    </source>
</reference>
<dbReference type="EMBL" id="JACANB010000004">
    <property type="protein sequence ID" value="MDM1696645.1"/>
    <property type="molecule type" value="Genomic_DNA"/>
</dbReference>
<reference evidence="10" key="3">
    <citation type="journal article" date="2022" name="Sci. Total Environ.">
        <title>Prevalence, transmission, and molecular epidemiology of tet(X)-positive bacteria among humans, animals, and environmental niches in China: An epidemiological, and genomic-based study.</title>
        <authorList>
            <person name="Dong N."/>
            <person name="Zeng Y."/>
            <person name="Cai C."/>
            <person name="Sun C."/>
            <person name="Lu J."/>
            <person name="Liu C."/>
            <person name="Zhou H."/>
            <person name="Sun Q."/>
            <person name="Shu L."/>
            <person name="Wang H."/>
            <person name="Wang Y."/>
            <person name="Wang S."/>
            <person name="Wu C."/>
            <person name="Chan E.W."/>
            <person name="Chen G."/>
            <person name="Shen Z."/>
            <person name="Chen S."/>
            <person name="Zhang R."/>
        </authorList>
    </citation>
    <scope>NUCLEOTIDE SEQUENCE</scope>
    <source>
        <strain evidence="10">DF46-2-2</strain>
    </source>
</reference>
<sequence length="299" mass="33607">MQLSGRGVAMSLFASLLFAIIPGYVQFLSPLNGIQVFAQRLLWSLPVLLVLVIITGHWVHFRICLRKIKRRPLLLLAVLATAFIMGSQWMLFVWAPLSGHMLDLTLGYFLMPLVLVLTGRVFYNERLRPLQQAAVVFACAGVVHEVLVVGSMSWVTLVTAFGYPPYFMLRRWMKFDAFSGFLIEIIILTPMAIWLIMQFGEPGSFTGAPKLWLLLPILGLLSTLAFAAMMGASRLLPLGLLGILSYIEPVLLFLSSLWLVGETIAANQWWTYIPIWVAIVLVMLDSAHVLRKQAKRVYT</sequence>
<dbReference type="RefSeq" id="WP_053099739.1">
    <property type="nucleotide sequence ID" value="NZ_CP012365.1"/>
</dbReference>
<feature type="transmembrane region" description="Helical" evidence="8">
    <location>
        <begin position="106"/>
        <end position="123"/>
    </location>
</feature>
<evidence type="ECO:0000256" key="4">
    <source>
        <dbReference type="ARBA" id="ARBA00022475"/>
    </source>
</evidence>
<feature type="transmembrane region" description="Helical" evidence="8">
    <location>
        <begin position="135"/>
        <end position="157"/>
    </location>
</feature>
<gene>
    <name evidence="10" type="primary">rarD</name>
    <name evidence="9" type="ORF">AKN88_01940</name>
    <name evidence="10" type="ORF">HX099_08240</name>
</gene>
<evidence type="ECO:0000256" key="8">
    <source>
        <dbReference type="SAM" id="Phobius"/>
    </source>
</evidence>
<dbReference type="AlphaFoldDB" id="A0A0K1XBR3"/>